<reference evidence="3 4" key="1">
    <citation type="submission" date="2016-08" db="EMBL/GenBank/DDBJ databases">
        <authorList>
            <person name="Seilhamer J.J."/>
        </authorList>
    </citation>
    <scope>NUCLEOTIDE SEQUENCE [LARGE SCALE GENOMIC DNA]</scope>
    <source>
        <strain evidence="3">M3/6</strain>
    </source>
</reference>
<sequence>MENIRGGFVRIILFGLFAIFHLTCYSESITINVVPDHDNWIYNTGENVIFKVSVLGDIHKPFSVSYEIGLEKMSAWERGSFNTSNKEFVINGGSLEMPGFLRCTVTITDGNIKKTEYATAAFQPTEIAPTIECPEDFHDFWEETISRVRQVPLDTQLTLIEDKCTDTYNIYQVSYLNNEYKNRSYGILTIPKKNGKFPAIIRFPGAGVHPLGGNLAIADRDIITLDLYIHPFPVLWKKEFYDNLRDSPYIDYKFWGSYGRDSYYFKRVISGCVKAVDVIFSLPQFDGKNLASWGSSQGGALSIITTSLDKRINMLVALCPAMCDFTGYLHGRAGGWPHFFNQENIKNYKTEDVLNTLPYYDVVNFARNITVPGFYSWGFKDETTPPTSFYSAYNVIKAPKHVFIIPEGQHRIYPEQTEKTNQWILDSFQK</sequence>
<protein>
    <submittedName>
        <fullName evidence="3">Acetyl xylan esterase</fullName>
    </submittedName>
</protein>
<dbReference type="GO" id="GO:0052689">
    <property type="term" value="F:carboxylic ester hydrolase activity"/>
    <property type="evidence" value="ECO:0007669"/>
    <property type="project" value="TreeGrafter"/>
</dbReference>
<feature type="active site" description="Charge relay system" evidence="1">
    <location>
        <position position="381"/>
    </location>
</feature>
<dbReference type="InterPro" id="IPR008391">
    <property type="entry name" value="AXE1_dom"/>
</dbReference>
<evidence type="ECO:0000256" key="1">
    <source>
        <dbReference type="PIRSR" id="PIRSR639069-1"/>
    </source>
</evidence>
<feature type="active site" description="Charge relay system" evidence="1">
    <location>
        <position position="410"/>
    </location>
</feature>
<evidence type="ECO:0000259" key="2">
    <source>
        <dbReference type="Pfam" id="PF05448"/>
    </source>
</evidence>
<evidence type="ECO:0000313" key="3">
    <source>
        <dbReference type="EMBL" id="SCD19162.1"/>
    </source>
</evidence>
<dbReference type="AlphaFoldDB" id="A0A1R3SZD7"/>
<feature type="domain" description="Acetyl xylan esterase" evidence="2">
    <location>
        <begin position="259"/>
        <end position="424"/>
    </location>
</feature>
<keyword evidence="4" id="KW-1185">Reference proteome</keyword>
<dbReference type="Pfam" id="PF05448">
    <property type="entry name" value="AXE1"/>
    <property type="match status" value="2"/>
</dbReference>
<dbReference type="STRING" id="1642647.PSM36_0328"/>
<feature type="domain" description="Acetyl xylan esterase" evidence="2">
    <location>
        <begin position="131"/>
        <end position="205"/>
    </location>
</feature>
<proteinExistence type="predicted"/>
<dbReference type="RefSeq" id="WP_076928501.1">
    <property type="nucleotide sequence ID" value="NZ_DAMBAO010000024.1"/>
</dbReference>
<dbReference type="PANTHER" id="PTHR40111">
    <property type="entry name" value="CEPHALOSPORIN-C DEACETYLASE"/>
    <property type="match status" value="1"/>
</dbReference>
<dbReference type="EMBL" id="LT605205">
    <property type="protein sequence ID" value="SCD19162.1"/>
    <property type="molecule type" value="Genomic_DNA"/>
</dbReference>
<evidence type="ECO:0000313" key="4">
    <source>
        <dbReference type="Proteomes" id="UP000187464"/>
    </source>
</evidence>
<accession>A0A1R3SZD7</accession>
<organism evidence="3 4">
    <name type="scientific">Proteiniphilum saccharofermentans</name>
    <dbReference type="NCBI Taxonomy" id="1642647"/>
    <lineage>
        <taxon>Bacteria</taxon>
        <taxon>Pseudomonadati</taxon>
        <taxon>Bacteroidota</taxon>
        <taxon>Bacteroidia</taxon>
        <taxon>Bacteroidales</taxon>
        <taxon>Dysgonomonadaceae</taxon>
        <taxon>Proteiniphilum</taxon>
    </lineage>
</organism>
<name>A0A1R3SZD7_9BACT</name>
<dbReference type="InterPro" id="IPR039069">
    <property type="entry name" value="CE7"/>
</dbReference>
<dbReference type="PANTHER" id="PTHR40111:SF1">
    <property type="entry name" value="CEPHALOSPORIN-C DEACETYLASE"/>
    <property type="match status" value="1"/>
</dbReference>
<dbReference type="KEGG" id="psac:PSM36_0328"/>
<dbReference type="Gene3D" id="3.40.50.1820">
    <property type="entry name" value="alpha/beta hydrolase"/>
    <property type="match status" value="1"/>
</dbReference>
<dbReference type="Proteomes" id="UP000187464">
    <property type="component" value="Chromosome I"/>
</dbReference>
<dbReference type="GO" id="GO:0005976">
    <property type="term" value="P:polysaccharide metabolic process"/>
    <property type="evidence" value="ECO:0007669"/>
    <property type="project" value="TreeGrafter"/>
</dbReference>
<gene>
    <name evidence="3" type="ORF">PSM36_0328</name>
</gene>
<feature type="active site" description="Nucleophile" evidence="1">
    <location>
        <position position="296"/>
    </location>
</feature>
<dbReference type="InterPro" id="IPR029058">
    <property type="entry name" value="AB_hydrolase_fold"/>
</dbReference>
<dbReference type="SUPFAM" id="SSF53474">
    <property type="entry name" value="alpha/beta-Hydrolases"/>
    <property type="match status" value="1"/>
</dbReference>